<dbReference type="GO" id="GO:0050334">
    <property type="term" value="F:thiaminase activity"/>
    <property type="evidence" value="ECO:0007669"/>
    <property type="project" value="UniProtKB-EC"/>
</dbReference>
<dbReference type="InterPro" id="IPR004305">
    <property type="entry name" value="Thiaminase-2/PQQC"/>
</dbReference>
<comment type="catalytic activity">
    <reaction evidence="1">
        <text>4-amino-5-aminomethyl-2-methylpyrimidine + H2O = 4-amino-5-hydroxymethyl-2-methylpyrimidine + NH4(+)</text>
        <dbReference type="Rhea" id="RHEA:31799"/>
        <dbReference type="ChEBI" id="CHEBI:15377"/>
        <dbReference type="ChEBI" id="CHEBI:16892"/>
        <dbReference type="ChEBI" id="CHEBI:28938"/>
        <dbReference type="ChEBI" id="CHEBI:63416"/>
        <dbReference type="EC" id="3.5.99.2"/>
    </reaction>
</comment>
<evidence type="ECO:0000256" key="1">
    <source>
        <dbReference type="RuleBase" id="RU363093"/>
    </source>
</evidence>
<evidence type="ECO:0000259" key="2">
    <source>
        <dbReference type="Pfam" id="PF03070"/>
    </source>
</evidence>
<dbReference type="InterPro" id="IPR050967">
    <property type="entry name" value="Thiamine_Salvage_TenA"/>
</dbReference>
<dbReference type="UniPathway" id="UPA00060"/>
<dbReference type="Gene3D" id="1.20.910.10">
    <property type="entry name" value="Heme oxygenase-like"/>
    <property type="match status" value="1"/>
</dbReference>
<comment type="similarity">
    <text evidence="1">Belongs to the TenA family.</text>
</comment>
<dbReference type="CDD" id="cd19365">
    <property type="entry name" value="TenA_C-like"/>
    <property type="match status" value="1"/>
</dbReference>
<evidence type="ECO:0000313" key="4">
    <source>
        <dbReference type="Proteomes" id="UP000245880"/>
    </source>
</evidence>
<dbReference type="NCBIfam" id="TIGR04306">
    <property type="entry name" value="salvage_TenA"/>
    <property type="match status" value="1"/>
</dbReference>
<dbReference type="Proteomes" id="UP000245880">
    <property type="component" value="Unassembled WGS sequence"/>
</dbReference>
<dbReference type="RefSeq" id="WP_109677890.1">
    <property type="nucleotide sequence ID" value="NZ_QGDT01000018.1"/>
</dbReference>
<protein>
    <recommendedName>
        <fullName evidence="1">Aminopyrimidine aminohydrolase</fullName>
        <ecNumber evidence="1">3.5.99.2</ecNumber>
    </recommendedName>
</protein>
<organism evidence="3 4">
    <name type="scientific">Dyadobacter jejuensis</name>
    <dbReference type="NCBI Taxonomy" id="1082580"/>
    <lineage>
        <taxon>Bacteria</taxon>
        <taxon>Pseudomonadati</taxon>
        <taxon>Bacteroidota</taxon>
        <taxon>Cytophagia</taxon>
        <taxon>Cytophagales</taxon>
        <taxon>Spirosomataceae</taxon>
        <taxon>Dyadobacter</taxon>
    </lineage>
</organism>
<dbReference type="EMBL" id="QGDT01000018">
    <property type="protein sequence ID" value="PWJ54273.1"/>
    <property type="molecule type" value="Genomic_DNA"/>
</dbReference>
<dbReference type="EC" id="3.5.99.2" evidence="1"/>
<comment type="caution">
    <text evidence="3">The sequence shown here is derived from an EMBL/GenBank/DDBJ whole genome shotgun (WGS) entry which is preliminary data.</text>
</comment>
<dbReference type="AlphaFoldDB" id="A0A316A9F8"/>
<keyword evidence="1" id="KW-0784">Thiamine biosynthesis</keyword>
<keyword evidence="1" id="KW-0378">Hydrolase</keyword>
<gene>
    <name evidence="3" type="ORF">CLV98_11835</name>
</gene>
<comment type="catalytic activity">
    <reaction evidence="1">
        <text>thiamine + H2O = 5-(2-hydroxyethyl)-4-methylthiazole + 4-amino-5-hydroxymethyl-2-methylpyrimidine + H(+)</text>
        <dbReference type="Rhea" id="RHEA:17509"/>
        <dbReference type="ChEBI" id="CHEBI:15377"/>
        <dbReference type="ChEBI" id="CHEBI:15378"/>
        <dbReference type="ChEBI" id="CHEBI:16892"/>
        <dbReference type="ChEBI" id="CHEBI:17957"/>
        <dbReference type="ChEBI" id="CHEBI:18385"/>
        <dbReference type="EC" id="3.5.99.2"/>
    </reaction>
</comment>
<dbReference type="SUPFAM" id="SSF48613">
    <property type="entry name" value="Heme oxygenase-like"/>
    <property type="match status" value="1"/>
</dbReference>
<comment type="function">
    <text evidence="1">Catalyzes an amino-pyrimidine hydrolysis reaction at the C5' of the pyrimidine moiety of thiamine compounds, a reaction that is part of a thiamine salvage pathway.</text>
</comment>
<dbReference type="InterPro" id="IPR016084">
    <property type="entry name" value="Haem_Oase-like_multi-hlx"/>
</dbReference>
<reference evidence="3 4" key="1">
    <citation type="submission" date="2018-03" db="EMBL/GenBank/DDBJ databases">
        <title>Genomic Encyclopedia of Archaeal and Bacterial Type Strains, Phase II (KMG-II): from individual species to whole genera.</title>
        <authorList>
            <person name="Goeker M."/>
        </authorList>
    </citation>
    <scope>NUCLEOTIDE SEQUENCE [LARGE SCALE GENOMIC DNA]</scope>
    <source>
        <strain evidence="3 4">DSM 100346</strain>
    </source>
</reference>
<sequence length="216" mass="24483">MKFTESLWQENADIYEKILKHPFILELASGSLSIDRFSFYIYQDSLYLNEFATALAVTGTKAPVSKDKLTFLSFAQNALLVEGLLHENYMDSLPKQDQKGASPSALAYTQYLLATSSLKPYAVSAAALLPCFWIYKRVGDHILAHQAANNPYQNWINTYAGEEFAQSVSQMLALVDGIAAQSTVAERDSMRQAYRKATQYEYMFWDSAYHLEKWPV</sequence>
<evidence type="ECO:0000313" key="3">
    <source>
        <dbReference type="EMBL" id="PWJ54273.1"/>
    </source>
</evidence>
<dbReference type="OrthoDB" id="34166at2"/>
<dbReference type="PANTHER" id="PTHR43198">
    <property type="entry name" value="BIFUNCTIONAL TH2 PROTEIN"/>
    <property type="match status" value="1"/>
</dbReference>
<dbReference type="GO" id="GO:0005829">
    <property type="term" value="C:cytosol"/>
    <property type="evidence" value="ECO:0007669"/>
    <property type="project" value="TreeGrafter"/>
</dbReference>
<dbReference type="GO" id="GO:0009228">
    <property type="term" value="P:thiamine biosynthetic process"/>
    <property type="evidence" value="ECO:0007669"/>
    <property type="project" value="UniProtKB-KW"/>
</dbReference>
<accession>A0A316A9F8</accession>
<dbReference type="Pfam" id="PF03070">
    <property type="entry name" value="TENA_THI-4"/>
    <property type="match status" value="1"/>
</dbReference>
<name>A0A316A9F8_9BACT</name>
<keyword evidence="4" id="KW-1185">Reference proteome</keyword>
<dbReference type="InterPro" id="IPR027574">
    <property type="entry name" value="Thiaminase_II"/>
</dbReference>
<proteinExistence type="inferred from homology"/>
<dbReference type="GO" id="GO:0009229">
    <property type="term" value="P:thiamine diphosphate biosynthetic process"/>
    <property type="evidence" value="ECO:0007669"/>
    <property type="project" value="UniProtKB-UniPathway"/>
</dbReference>
<dbReference type="PANTHER" id="PTHR43198:SF2">
    <property type="entry name" value="SI:CH1073-67J19.1-RELATED"/>
    <property type="match status" value="1"/>
</dbReference>
<comment type="pathway">
    <text evidence="1">Cofactor biosynthesis; thiamine diphosphate biosynthesis.</text>
</comment>
<feature type="domain" description="Thiaminase-2/PQQC" evidence="2">
    <location>
        <begin position="9"/>
        <end position="209"/>
    </location>
</feature>